<proteinExistence type="predicted"/>
<dbReference type="AlphaFoldDB" id="A0A383DVF7"/>
<feature type="non-terminal residue" evidence="1">
    <location>
        <position position="1"/>
    </location>
</feature>
<protein>
    <submittedName>
        <fullName evidence="1">Uncharacterized protein</fullName>
    </submittedName>
</protein>
<reference evidence="1" key="1">
    <citation type="submission" date="2018-05" db="EMBL/GenBank/DDBJ databases">
        <authorList>
            <person name="Lanie J.A."/>
            <person name="Ng W.-L."/>
            <person name="Kazmierczak K.M."/>
            <person name="Andrzejewski T.M."/>
            <person name="Davidsen T.M."/>
            <person name="Wayne K.J."/>
            <person name="Tettelin H."/>
            <person name="Glass J.I."/>
            <person name="Rusch D."/>
            <person name="Podicherti R."/>
            <person name="Tsui H.-C.T."/>
            <person name="Winkler M.E."/>
        </authorList>
    </citation>
    <scope>NUCLEOTIDE SEQUENCE</scope>
</reference>
<name>A0A383DVF7_9ZZZZ</name>
<evidence type="ECO:0000313" key="1">
    <source>
        <dbReference type="EMBL" id="SVE47828.1"/>
    </source>
</evidence>
<organism evidence="1">
    <name type="scientific">marine metagenome</name>
    <dbReference type="NCBI Taxonomy" id="408172"/>
    <lineage>
        <taxon>unclassified sequences</taxon>
        <taxon>metagenomes</taxon>
        <taxon>ecological metagenomes</taxon>
    </lineage>
</organism>
<accession>A0A383DVF7</accession>
<dbReference type="EMBL" id="UINC01220074">
    <property type="protein sequence ID" value="SVE47828.1"/>
    <property type="molecule type" value="Genomic_DNA"/>
</dbReference>
<gene>
    <name evidence="1" type="ORF">METZ01_LOCUS500682</name>
</gene>
<sequence>VFPFETPYFSNKNSRLGSLMPVDKTAGAGLWKDLVLAADAVGGDRTLYADGVTRYVLGTLTHHHIPSRTSYDFDHSPLEVTAYPSKVESMSKDSGALLVINRRNGFETMSSRLSGHWPIDILQVSKSYPTELSQFIDEHKEKFKLLWSQDKIWLYEIL</sequence>